<feature type="compositionally biased region" description="Polar residues" evidence="10">
    <location>
        <begin position="1744"/>
        <end position="1755"/>
    </location>
</feature>
<feature type="region of interest" description="Disordered" evidence="10">
    <location>
        <begin position="1744"/>
        <end position="1764"/>
    </location>
</feature>
<proteinExistence type="inferred from homology"/>
<evidence type="ECO:0000256" key="1">
    <source>
        <dbReference type="ARBA" id="ARBA00004604"/>
    </source>
</evidence>
<feature type="compositionally biased region" description="Basic and acidic residues" evidence="10">
    <location>
        <begin position="4751"/>
        <end position="4763"/>
    </location>
</feature>
<evidence type="ECO:0000313" key="12">
    <source>
        <dbReference type="EMBL" id="PWA97506.1"/>
    </source>
</evidence>
<keyword evidence="13" id="KW-1185">Reference proteome</keyword>
<protein>
    <recommendedName>
        <fullName evidence="4 9">Midasin</fullName>
    </recommendedName>
</protein>
<feature type="compositionally biased region" description="Acidic residues" evidence="10">
    <location>
        <begin position="4552"/>
        <end position="4571"/>
    </location>
</feature>
<comment type="subcellular location">
    <subcellularLocation>
        <location evidence="1">Nucleus</location>
        <location evidence="1">Nucleolus</location>
    </subcellularLocation>
    <subcellularLocation>
        <location evidence="2">Nucleus</location>
        <location evidence="2">Nucleoplasm</location>
    </subcellularLocation>
</comment>
<feature type="compositionally biased region" description="Acidic residues" evidence="10">
    <location>
        <begin position="4688"/>
        <end position="4734"/>
    </location>
</feature>
<dbReference type="Pfam" id="PF21108">
    <property type="entry name" value="MDN1_4th"/>
    <property type="match status" value="1"/>
</dbReference>
<dbReference type="FunFam" id="3.40.50.410:FF:000114">
    <property type="entry name" value="Midasin"/>
    <property type="match status" value="1"/>
</dbReference>
<dbReference type="Pfam" id="PF17867">
    <property type="entry name" value="AAA_lid_7"/>
    <property type="match status" value="3"/>
</dbReference>
<evidence type="ECO:0000256" key="4">
    <source>
        <dbReference type="ARBA" id="ARBA00017143"/>
    </source>
</evidence>
<evidence type="ECO:0000256" key="7">
    <source>
        <dbReference type="ARBA" id="ARBA00023186"/>
    </source>
</evidence>
<dbReference type="FunFam" id="3.40.50.300:FF:001887">
    <property type="entry name" value="Midasin"/>
    <property type="match status" value="1"/>
</dbReference>
<gene>
    <name evidence="12" type="ORF">CTI12_AA028730</name>
</gene>
<feature type="compositionally biased region" description="Basic and acidic residues" evidence="10">
    <location>
        <begin position="4600"/>
        <end position="4629"/>
    </location>
</feature>
<comment type="similarity">
    <text evidence="3 9">Belongs to the midasin family.</text>
</comment>
<dbReference type="PANTHER" id="PTHR48103:SF2">
    <property type="entry name" value="MIDASIN"/>
    <property type="match status" value="1"/>
</dbReference>
<dbReference type="FunFam" id="3.40.50.300:FF:001384">
    <property type="entry name" value="Midasin"/>
    <property type="match status" value="1"/>
</dbReference>
<dbReference type="Pfam" id="PF17865">
    <property type="entry name" value="AAA_lid_5"/>
    <property type="match status" value="1"/>
</dbReference>
<feature type="region of interest" description="Disordered" evidence="10">
    <location>
        <begin position="4552"/>
        <end position="4874"/>
    </location>
</feature>
<keyword evidence="6 9" id="KW-0067">ATP-binding</keyword>
<dbReference type="InterPro" id="IPR003593">
    <property type="entry name" value="AAA+_ATPase"/>
</dbReference>
<evidence type="ECO:0000313" key="13">
    <source>
        <dbReference type="Proteomes" id="UP000245207"/>
    </source>
</evidence>
<dbReference type="Proteomes" id="UP000245207">
    <property type="component" value="Unassembled WGS sequence"/>
</dbReference>
<dbReference type="CDD" id="cd00009">
    <property type="entry name" value="AAA"/>
    <property type="match status" value="2"/>
</dbReference>
<feature type="compositionally biased region" description="Acidic residues" evidence="10">
    <location>
        <begin position="4650"/>
        <end position="4666"/>
    </location>
</feature>
<dbReference type="InterPro" id="IPR048617">
    <property type="entry name" value="MDN1_AAA_lid_4"/>
</dbReference>
<dbReference type="InterPro" id="IPR027417">
    <property type="entry name" value="P-loop_NTPase"/>
</dbReference>
<reference evidence="12 13" key="1">
    <citation type="journal article" date="2018" name="Mol. Plant">
        <title>The genome of Artemisia annua provides insight into the evolution of Asteraceae family and artemisinin biosynthesis.</title>
        <authorList>
            <person name="Shen Q."/>
            <person name="Zhang L."/>
            <person name="Liao Z."/>
            <person name="Wang S."/>
            <person name="Yan T."/>
            <person name="Shi P."/>
            <person name="Liu M."/>
            <person name="Fu X."/>
            <person name="Pan Q."/>
            <person name="Wang Y."/>
            <person name="Lv Z."/>
            <person name="Lu X."/>
            <person name="Zhang F."/>
            <person name="Jiang W."/>
            <person name="Ma Y."/>
            <person name="Chen M."/>
            <person name="Hao X."/>
            <person name="Li L."/>
            <person name="Tang Y."/>
            <person name="Lv G."/>
            <person name="Zhou Y."/>
            <person name="Sun X."/>
            <person name="Brodelius P.E."/>
            <person name="Rose J.K.C."/>
            <person name="Tang K."/>
        </authorList>
    </citation>
    <scope>NUCLEOTIDE SEQUENCE [LARGE SCALE GENOMIC DNA]</scope>
    <source>
        <strain evidence="13">cv. Huhao1</strain>
        <tissue evidence="12">Leaf</tissue>
    </source>
</reference>
<dbReference type="GO" id="GO:0005730">
    <property type="term" value="C:nucleolus"/>
    <property type="evidence" value="ECO:0007669"/>
    <property type="project" value="UniProtKB-SubCell"/>
</dbReference>
<comment type="caution">
    <text evidence="12">The sequence shown here is derived from an EMBL/GenBank/DDBJ whole genome shotgun (WGS) entry which is preliminary data.</text>
</comment>
<sequence length="5338" mass="605077">MAIDGSFRIGNALREFLHSHPELALHLSYLSDKGGNLIEEELIDGVAELILHPRYTLRLVGCFRPIVRKIVDRAVALLRLVPDLSHDSDDSMLDFDEGSLFSESGSSDCEEVVSIINSYKRCERGLRLHEISCLAFSRMLALVPDLLGSVRDYFNFAPPPFQRIVEKKSMARSLVEDGAYILDATRASYRLLLAKPEVFGGLWNWSCYTSLVHEIHSLNGQDTELLMDIRWSAVQILIVTLKTNDRLSLAFPEFGFDDEEAFGCHARWKKYTEDVPKEQAIWYLEPYNESTSGSSEEDINFDRRQNSLSLTVGSTNWSNMDATWDMHKTGTPFVITSAVKKSFEMVMLFVLQRWPVLLYGEAGAGKTALISRLAQGHGSQVLSIHMDDQIDGKTLVGSYVCAEQPGEFRWQPGSLTQAILNGLWVVFEDIDKAPADVQSILLPLLEGSTSFLTGHGEAITVNEGFRLFSTVSSSSLARTSLGEQWRIVMVPSPSSSDLETIVKAWYPDLESLCGKLIETLDTINQLGSAGRFSSRDLLKWCKRIEGLGSHFFGDNLPASVAKRVYQEAVDVFAASSSSGEMRMKIMKELAAIWELPISSDNTLFPADKPVVQDLQSEIRIGRVTLSRTKKPRSIDIKPFVGISTSLHTLERLAVSVKFNEPVLLVGETGTGKTTLVQNLAARLGQKLTVLNLSQQSDIADLLGGFKPMNAQYVCFPLYREFEILFPITFSVKNNERFLASLRKFATDKKWNELCNGLKKGVRKVVEIGKPEHGLKRKRNPLDEELLKKWDIFSTKLEAAHAQINASDGMVFSFVEGVFITALKKGEWILLDEINLAPPETLQRVIGVLEDEVGSLCLAERGDVNYISRHPNFRIFACMNPATDAGKRDLPLALRSRFTEYFMDDGLSDEDLVLFINQFMEAEKGSTGKVLNFYKTAKKIAEEHLQDGANQKPQYSLRSLYRALEYSRKANLKCGSKRAIYDGFAMFFLSLLDPPSAKVMDKLIERHLLDEKAAPHYTFDRYFDAKACESDDFTDKYELTESVRKQLCNLARAIFAGKYPVLLQGPTSSGKTSLVQYLAAVTGHEFVRINNHEHTDLQEYLGSYITDATGKLVFQEGVLVKAVRHGHWIVLDELNLAPSDVLEALNRLLDDNRELYVPELCETIKANENFMLFATQNPPTFYGGRKMLSRAFRNRFVEIHVDEIPQNELIKILEKRCAIDPSNAGRLVEVMKELQSHRQSSKIFSGKHGFITPRDLFRWANRYKMFGKDKEDLGRDGYYLLAERLRDDKEKQVVLEVLQNRLRIELPRSALYKEENAVGAEAPDSLAASGKLGRVVWTDSMRRLYFLVERCYRLREPVLLVGETGGGKTTGFYPVRERSELALDFKTLCEQLLRSKAFKHFPHDITISLDINQATTTLDGVSKMMKCYREGQVLHHDVTPNEVDSAEEIIKGLSLLHQKWCTIFNWQDGPLVQAMKNGDLFLVDEISLADDSVLERLNSVLEPERKLSLAEKGGSDLEKITAHEKFFILATMNPGGDFGKKELSPALRNRFTEIWVPPVTELNELKCIASKKISNDQIKFVADAMTNFWMWFNGLQTGRKLTVRDLLSWIDFVNVTEKSLHAEAALLHGAFLVLLDGLSLGTGISKFEAENLKERCLSFLKEQLKESSFNPTNISKTESNGWSDPLASTEAPSGNGMEIDNSELTFGIHPFYIEKGTGISKFEAENLKERCLSFLKEQLKESSFNPTNISTESNGWSDPLASTEAPSGNGMEIDNSELTFGIHPFYIEKGDNHVEAKGFEFLAPTTRRNSMRVLRAMQLKKPVLLEGSPGVGKTSLVLALGKFSGHSVVRINLSEQTDMMDLLGSDLPVESDEGMQFAWSDGILLQALKNGSWVLLDELNLAPQSVLEGLNAILDHRAEVFIPELGHTFKCPSSFRVFACQNPTSQGGGRKGLPKSFLNRFTKVYVDELVEEDHLFICRSLHPSVPECLLKKLIAFNKRLYEDTMVNHKFGQSGSPWEFNLRDIIRSCQIIEGAPKSSKDDCFLNTVYVQRMRSSTDRQEVIRLYEEVFGVKPVINLYPRVQSSPENLIVGNTRVKRNITQSSTGDLKILPGIRQSLETVAQCLNHQWLVLLIGPAASGKTSMIRLMSQLTGNVLNELNLSSATDISELLGCFEQYNAIRHYRLAIDQVERYMNAYLSCQIESPTKPFTEQSRLIKQWCSFSSSIDNGSTSSVGNPSRGIFRSLPLLIDIIGNLQLDIENDCEDLDRLMKTVRKLQDDQRKLIYPAKFEWVTGMLIKAIENGEWIILKNANLCNPTVLDRINSLVEQSGSITVNECGTVEGKPMVLRPHPEFRMFLTVNPTYGEVSRAMRNRGVEIFLTNSENDLEEVERFLVLSNIPGEHLVDAMAKAHLFAKRRGSQHNACISNLELGRWVQLFQQLLINGNQALWSLKFSFDNTYLSSLGANEGKDIINEAIGSYLSINLKSCSDSSLCLPGGWPTPLMVRDFVLYSTETSVRQNCVYLEFLGAQVASHSSVFPKADGVGLNTMNRTQFDVALTNKKLLFAANWSIEQATINNLKVYVLWLGWLSDQLQGHCSFFSSFLKLLNEEMDHSSWKCIRQSHEILNKDLISQPMLSLDHANLTGNQHLINAVKCVGLLRLSHQQWHAETEFKYSDKTRCFIPVLESLRTLEKRILAMLVESPVFDVLFELYKKLIDDHISAWNGLVSSQFDDMLISWRSLSKHVKKLKDFCANEVEKLQDDMKNLERSLSWSLDSQRSLLWAYGGHPFSPSSLEIYRKQQQLVNLCCSIWTTKTSLQELGVCMSALIMSKAEEGDLDVLKQMEEMYQTLLSKFNYEKDKLEKNLENIRQASFLGDVSSCCVINADTLCQPAGLSCWLDTQPLNDYNSFGLDMRLLQELSKIVSLDGKELESGLSRLRWLLESTLEFSRNFSSRPPTDFSPYQKLSWVLDAWTSVDSAHASISSTVLEMWFNWHTSLWKHHSNREKKSLSQHAYADLVPDMLFQPVATKSLDKILRDPIGIKNLNAHRLKLGLASRNLWLSSPHVAECYRFFLLSARSLFQQIILAHEKSFEAENFLLIKSIFFSAQQADVSDITSLLASSTHHVLKSLIPFIEPLLQELYSQKSTDSLFDLGGAWLRIGSLRYHLLQCGDDVDPAVKKNLKYFLLNLRIALLELEIEVRRECVYLAGCFSLTEVDKEMINLLNNLKAERNRRQRQVVFRSDTSKYKKLRSECDEFLKLVATPLNLLRNMANLKLQQVAEQVHNWQETATRVVDRLSNEYSEYVDILQPVQVAIYEMKLGLSLVLSSCMRNQYLDRVKQKNIDVILGALYSFIRFPRGIAAKDDSCIEENLHDKLSCFDKSFPTYMGEDDMKMVETLVISARENNVDEEGSVLQINAAIHQNILLRVVHYVAQAHFLDNASFKLLDRMFDEFANRWMKMKIQVRTKEELDSQQYRFKPRAFDLKNVIEMDVSALESSNEAFSEWQELASEEVEASVEKNNVEEEQAMLEKDWDLLLESMLNEMVNVYNTIFGSTDLLQPAGHVQVSDSDRLRSFLDSYALGTRVMKDLDGLMCSSLESKLIPEHVLRLCLEHDRNSVASHLPKNAYNFYKDSNASLLAKMVDPVIKLQQRIRHLLSEWDDHPALQKIVDVIDMILSIPMNTPLAKAMSGLQFLLNRVRNLQETVAKFPLSAQLDPIIALVSTWQKMEFESWPALLDEVQARFDTNAGQLWFPLYLVLRQTDSNDSQSIMQRQTSSIGEFRKRLQLVFAFHGHISTAIRHESNSSCGYEDSVKILYNTFGFCVQFLPNVMEQLASNRKTIEAELNELLKLCKWDRNEWYMTMETSKRTREKFKKLIQKYTDVLKQPVMLIFTEEAARRGMNTMANHVPTTFSDTFDKYKQVLDVACHETLFKSKKRFIWSSTWRSKVDHAMEDMRLASTAKPDYHCVPFHEAEANIDIVGKFINRQSSSDTTKEEWRQIRYTFEKISTNLVNCGELWKDEKKRSAAKNRAYSDLLKLLDDCGLAKHRSRFTEDRWDLQPSYNMEHLLLKEGRLASGKLEVAALENLQTDWKTANEYFFKSLHSLGHLRDICSKFHQDFELEKVKRSESYLGHLVEIQTKHRASAYSLAEGLECLKKRSLPLRNLFTNSQLSHNQDIVFNCMLRQKQLFDTMCSTLNDECLLLTSVENNHLSCPTVGAAASRIRLFLEKFVPDFKKSKELLEEYLFGDCGSLVSTSVVLYPYGITKQMEQFVQHNFLLIRDFKEQLHVIRKQDVHEGLAKNILLDHFEDIFAKGKLLDEYYNSALEARSQSRNVQDAHNISKTEARFTESLRKTCKHIVDGFEGVNSENNKLDSSEDYFSNIKTWQETFDSRVTNLQLDTVHDELVKTLDFAGELTSLYGSQETSLRHVEAQLKYLYSLLDLMITFGNGLLSDFMVAHRTLSMVTHVLAEIFASLYKQGFGCTAEDQEDDGDKTQDATGTGMGEGAGAKDVSEQIEDEDQLLGTEKGEEQDALNDNVPSKDDKGIEMEQDFMADAFDVSEDENDDENEEETEEPELDSAMGETGDDGQTVDEKLRDNKDDENDENPDKNEKYETGPSVKDDDRSNRELRAKEDDPSTTDEAGELDPDESNKQNEENDDQTPDDGTDDVEDMNIDKDEAFAEPTGLKPDAPDVGPDDDIDMNQQDDIDHNEDDATEAVDESAEVNEGEEESNQENPEENGTETVTETSEMETEENNQENKTDADVDAPKNDVTAPVANDFGADHQSNDVSATQPNGRSNGASMREVAPEPAWSNTNDMQSDLAPINGLPNSTENEISIADSSKGGKLNDEHDSQLPELDPSSLQKNEPNPFRNIGDALDGWKERAKVSVDLEEKKDEPMEELMDEDVDADEYGFTSGIEKGTAQALGPAAADQIDKNIEGKEPTDENGDGGIADKKDDSEMDVDEQNVEARPVKNNPLNIGNTVHEKMEVVETEIPDDIPEVYNPNEVDERNEIRSLVHMERSYMTDNISQFNQLSVGDDDMGMAHDLEDVSGDKKDSATALWRKYELKTTQLSQELAEQLRLVMEPTLASKLQGDYKTGKRINMKKVIPYIASHYRKDKIWLRRTRPNKRNYQVVIAVDDSSSMSENNNGSVAIEALVTVCRAMSQLEVGNLAVASFGKEGNIQLLHDFDQPFTSEAGVKMLSSLTFKQENTLNDKPMVELLKYLNNTLDSAAMNARLPSGQNPLEQLVIIIADGNLHERENLKRRVNDLLSKNRMVAFLVLDKDPENSIEVLPEIIYKDKKLTTVKYMDSFPFPFYVILKDIETLPRTLADLLRQWFELMQH</sequence>
<comment type="function">
    <text evidence="9">Nuclear chaperone required for maturation and nuclear export of pre-60S ribosome subunits.</text>
</comment>
<dbReference type="GO" id="GO:0000027">
    <property type="term" value="P:ribosomal large subunit assembly"/>
    <property type="evidence" value="ECO:0007669"/>
    <property type="project" value="InterPro"/>
</dbReference>
<dbReference type="GO" id="GO:0005654">
    <property type="term" value="C:nucleoplasm"/>
    <property type="evidence" value="ECO:0007669"/>
    <property type="project" value="UniProtKB-SubCell"/>
</dbReference>
<dbReference type="GO" id="GO:0005524">
    <property type="term" value="F:ATP binding"/>
    <property type="evidence" value="ECO:0007669"/>
    <property type="project" value="UniProtKB-KW"/>
</dbReference>
<dbReference type="InterPro" id="IPR011704">
    <property type="entry name" value="ATPase_dyneun-rel_AAA"/>
</dbReference>
<evidence type="ECO:0000256" key="10">
    <source>
        <dbReference type="SAM" id="MobiDB-lite"/>
    </source>
</evidence>
<feature type="compositionally biased region" description="Acidic residues" evidence="10">
    <location>
        <begin position="4630"/>
        <end position="4642"/>
    </location>
</feature>
<dbReference type="InterPro" id="IPR040848">
    <property type="entry name" value="AAA_lid_7"/>
</dbReference>
<accession>A0A2U1QHL9</accession>
<dbReference type="InterPro" id="IPR002035">
    <property type="entry name" value="VWF_A"/>
</dbReference>
<dbReference type="Pfam" id="PF07728">
    <property type="entry name" value="AAA_5"/>
    <property type="match status" value="6"/>
</dbReference>
<dbReference type="PANTHER" id="PTHR48103">
    <property type="entry name" value="MIDASIN-RELATED"/>
    <property type="match status" value="1"/>
</dbReference>
<dbReference type="GO" id="GO:0030687">
    <property type="term" value="C:preribosome, large subunit precursor"/>
    <property type="evidence" value="ECO:0007669"/>
    <property type="project" value="TreeGrafter"/>
</dbReference>
<evidence type="ECO:0000259" key="11">
    <source>
        <dbReference type="PROSITE" id="PS50234"/>
    </source>
</evidence>
<dbReference type="PROSITE" id="PS00675">
    <property type="entry name" value="SIGMA54_INTERACT_1"/>
    <property type="match status" value="1"/>
</dbReference>
<dbReference type="FunFam" id="3.40.50.300:FF:001861">
    <property type="entry name" value="Midasin"/>
    <property type="match status" value="1"/>
</dbReference>
<organism evidence="12 13">
    <name type="scientific">Artemisia annua</name>
    <name type="common">Sweet wormwood</name>
    <dbReference type="NCBI Taxonomy" id="35608"/>
    <lineage>
        <taxon>Eukaryota</taxon>
        <taxon>Viridiplantae</taxon>
        <taxon>Streptophyta</taxon>
        <taxon>Embryophyta</taxon>
        <taxon>Tracheophyta</taxon>
        <taxon>Spermatophyta</taxon>
        <taxon>Magnoliopsida</taxon>
        <taxon>eudicotyledons</taxon>
        <taxon>Gunneridae</taxon>
        <taxon>Pentapetalae</taxon>
        <taxon>asterids</taxon>
        <taxon>campanulids</taxon>
        <taxon>Asterales</taxon>
        <taxon>Asteraceae</taxon>
        <taxon>Asteroideae</taxon>
        <taxon>Anthemideae</taxon>
        <taxon>Artemisiinae</taxon>
        <taxon>Artemisia</taxon>
    </lineage>
</organism>
<dbReference type="InterPro" id="IPR012099">
    <property type="entry name" value="Midasin"/>
</dbReference>
<dbReference type="OrthoDB" id="5186at2759"/>
<name>A0A2U1QHL9_ARTAN</name>
<dbReference type="InterPro" id="IPR036465">
    <property type="entry name" value="vWFA_dom_sf"/>
</dbReference>
<dbReference type="FunFam" id="3.40.50.300:FF:000582">
    <property type="entry name" value="Midasin"/>
    <property type="match status" value="1"/>
</dbReference>
<feature type="region of interest" description="Disordered" evidence="10">
    <location>
        <begin position="4931"/>
        <end position="4961"/>
    </location>
</feature>
<feature type="compositionally biased region" description="Polar residues" evidence="10">
    <location>
        <begin position="4781"/>
        <end position="4795"/>
    </location>
</feature>
<dbReference type="InterPro" id="IPR041190">
    <property type="entry name" value="Midasin_AAA_lid_5"/>
</dbReference>
<dbReference type="FunFam" id="3.40.50.300:FF:000142">
    <property type="entry name" value="Midasin"/>
    <property type="match status" value="1"/>
</dbReference>
<dbReference type="STRING" id="35608.A0A2U1QHL9"/>
<dbReference type="SMART" id="SM00382">
    <property type="entry name" value="AAA"/>
    <property type="match status" value="5"/>
</dbReference>
<evidence type="ECO:0000256" key="3">
    <source>
        <dbReference type="ARBA" id="ARBA00007188"/>
    </source>
</evidence>
<feature type="compositionally biased region" description="Polar residues" evidence="10">
    <location>
        <begin position="1669"/>
        <end position="1681"/>
    </location>
</feature>
<evidence type="ECO:0000256" key="9">
    <source>
        <dbReference type="PIRNR" id="PIRNR010340"/>
    </source>
</evidence>
<evidence type="ECO:0000256" key="8">
    <source>
        <dbReference type="ARBA" id="ARBA00023242"/>
    </source>
</evidence>
<evidence type="ECO:0000256" key="6">
    <source>
        <dbReference type="ARBA" id="ARBA00022840"/>
    </source>
</evidence>
<dbReference type="SUPFAM" id="SSF53300">
    <property type="entry name" value="vWA-like"/>
    <property type="match status" value="1"/>
</dbReference>
<evidence type="ECO:0000256" key="5">
    <source>
        <dbReference type="ARBA" id="ARBA00022741"/>
    </source>
</evidence>
<feature type="region of interest" description="Disordered" evidence="10">
    <location>
        <begin position="1669"/>
        <end position="1694"/>
    </location>
</feature>
<dbReference type="Gene3D" id="3.40.50.300">
    <property type="entry name" value="P-loop containing nucleotide triphosphate hydrolases"/>
    <property type="match status" value="7"/>
</dbReference>
<dbReference type="EMBL" id="PKPP01000119">
    <property type="protein sequence ID" value="PWA97506.1"/>
    <property type="molecule type" value="Genomic_DNA"/>
</dbReference>
<keyword evidence="8 9" id="KW-0539">Nucleus</keyword>
<feature type="domain" description="VWFA" evidence="11">
    <location>
        <begin position="5128"/>
        <end position="5329"/>
    </location>
</feature>
<feature type="region of interest" description="Disordered" evidence="10">
    <location>
        <begin position="4478"/>
        <end position="4508"/>
    </location>
</feature>
<evidence type="ECO:0000256" key="2">
    <source>
        <dbReference type="ARBA" id="ARBA00004642"/>
    </source>
</evidence>
<dbReference type="GO" id="GO:0000055">
    <property type="term" value="P:ribosomal large subunit export from nucleus"/>
    <property type="evidence" value="ECO:0007669"/>
    <property type="project" value="TreeGrafter"/>
</dbReference>
<dbReference type="GO" id="GO:0016887">
    <property type="term" value="F:ATP hydrolysis activity"/>
    <property type="evidence" value="ECO:0007669"/>
    <property type="project" value="InterPro"/>
</dbReference>
<dbReference type="PIRSF" id="PIRSF010340">
    <property type="entry name" value="Midasin"/>
    <property type="match status" value="1"/>
</dbReference>
<dbReference type="InterPro" id="IPR025662">
    <property type="entry name" value="Sigma_54_int_dom_ATP-bd_1"/>
</dbReference>
<keyword evidence="5 9" id="KW-0547">Nucleotide-binding</keyword>
<keyword evidence="7 9" id="KW-0143">Chaperone</keyword>
<dbReference type="SUPFAM" id="SSF52540">
    <property type="entry name" value="P-loop containing nucleoside triphosphate hydrolases"/>
    <property type="match status" value="6"/>
</dbReference>
<dbReference type="PROSITE" id="PS50234">
    <property type="entry name" value="VWFA"/>
    <property type="match status" value="1"/>
</dbReference>